<gene>
    <name evidence="2" type="ORF">MRATA1EN1_LOCUS5203</name>
</gene>
<proteinExistence type="predicted"/>
<feature type="compositionally biased region" description="Basic and acidic residues" evidence="1">
    <location>
        <begin position="73"/>
        <end position="83"/>
    </location>
</feature>
<evidence type="ECO:0000313" key="2">
    <source>
        <dbReference type="EMBL" id="CAI9156241.1"/>
    </source>
</evidence>
<organism evidence="2 3">
    <name type="scientific">Rangifer tarandus platyrhynchus</name>
    <name type="common">Svalbard reindeer</name>
    <dbReference type="NCBI Taxonomy" id="3082113"/>
    <lineage>
        <taxon>Eukaryota</taxon>
        <taxon>Metazoa</taxon>
        <taxon>Chordata</taxon>
        <taxon>Craniata</taxon>
        <taxon>Vertebrata</taxon>
        <taxon>Euteleostomi</taxon>
        <taxon>Mammalia</taxon>
        <taxon>Eutheria</taxon>
        <taxon>Laurasiatheria</taxon>
        <taxon>Artiodactyla</taxon>
        <taxon>Ruminantia</taxon>
        <taxon>Pecora</taxon>
        <taxon>Cervidae</taxon>
        <taxon>Odocoileinae</taxon>
        <taxon>Rangifer</taxon>
    </lineage>
</organism>
<name>A0ABN8Y8T5_RANTA</name>
<accession>A0ABN8Y8T5</accession>
<feature type="compositionally biased region" description="Basic and acidic residues" evidence="1">
    <location>
        <begin position="126"/>
        <end position="147"/>
    </location>
</feature>
<feature type="region of interest" description="Disordered" evidence="1">
    <location>
        <begin position="1"/>
        <end position="186"/>
    </location>
</feature>
<sequence length="186" mass="19969">MRLPHPQERGATQVQGARESGQLPPGRHRKSRAHDPGEGPRVSAFVRQGGPAASARAGPVAAERRHSQGAGPERARDLRESRTRRAPGLRGGPGPRSLCPAPLRPSRAEQRGRSSALASPSHRRRCLDGGHRVERLRSEGDRRDSRGTQDPGISEKVPATVPHAPSVQNSEDMRGNPLPAPGWPPS</sequence>
<evidence type="ECO:0000313" key="3">
    <source>
        <dbReference type="Proteomes" id="UP001176941"/>
    </source>
</evidence>
<protein>
    <submittedName>
        <fullName evidence="2">Uncharacterized protein</fullName>
    </submittedName>
</protein>
<feature type="compositionally biased region" description="Low complexity" evidence="1">
    <location>
        <begin position="49"/>
        <end position="61"/>
    </location>
</feature>
<reference evidence="2" key="1">
    <citation type="submission" date="2023-04" db="EMBL/GenBank/DDBJ databases">
        <authorList>
            <consortium name="ELIXIR-Norway"/>
        </authorList>
    </citation>
    <scope>NUCLEOTIDE SEQUENCE [LARGE SCALE GENOMIC DNA]</scope>
</reference>
<dbReference type="Proteomes" id="UP001176941">
    <property type="component" value="Chromosome 14"/>
</dbReference>
<dbReference type="EMBL" id="OX459950">
    <property type="protein sequence ID" value="CAI9156241.1"/>
    <property type="molecule type" value="Genomic_DNA"/>
</dbReference>
<evidence type="ECO:0000256" key="1">
    <source>
        <dbReference type="SAM" id="MobiDB-lite"/>
    </source>
</evidence>
<keyword evidence="3" id="KW-1185">Reference proteome</keyword>